<comment type="caution">
    <text evidence="2">The sequence shown here is derived from an EMBL/GenBank/DDBJ whole genome shotgun (WGS) entry which is preliminary data.</text>
</comment>
<gene>
    <name evidence="2" type="ORF">CEUSTIGMA_g373.t1</name>
</gene>
<proteinExistence type="predicted"/>
<keyword evidence="3" id="KW-1185">Reference proteome</keyword>
<evidence type="ECO:0000313" key="3">
    <source>
        <dbReference type="Proteomes" id="UP000232323"/>
    </source>
</evidence>
<organism evidence="2 3">
    <name type="scientific">Chlamydomonas eustigma</name>
    <dbReference type="NCBI Taxonomy" id="1157962"/>
    <lineage>
        <taxon>Eukaryota</taxon>
        <taxon>Viridiplantae</taxon>
        <taxon>Chlorophyta</taxon>
        <taxon>core chlorophytes</taxon>
        <taxon>Chlorophyceae</taxon>
        <taxon>CS clade</taxon>
        <taxon>Chlamydomonadales</taxon>
        <taxon>Chlamydomonadaceae</taxon>
        <taxon>Chlamydomonas</taxon>
    </lineage>
</organism>
<evidence type="ECO:0000313" key="2">
    <source>
        <dbReference type="EMBL" id="GAX72918.1"/>
    </source>
</evidence>
<sequence>MQPTKHIWSAEDKQAFVTRVVRHPPHFTLEAARKQFWTEWRECHIEAIQAMEVPEAVIKRLQDWVTEFQTGKGLCAAYQQELYHTHGTMKVGAAGLQALYFYRAQARKAILECSAFKGTMEERVEQYTAMLYVVHNPLHATKPEEGKDVPDSDVARKIVKEIHGKAHGISCIKLLEKQKKEERKAMKTDDKKKRNKNARRLRK</sequence>
<dbReference type="AlphaFoldDB" id="A0A250WQ13"/>
<feature type="compositionally biased region" description="Basic residues" evidence="1">
    <location>
        <begin position="193"/>
        <end position="203"/>
    </location>
</feature>
<name>A0A250WQ13_9CHLO</name>
<feature type="compositionally biased region" description="Basic and acidic residues" evidence="1">
    <location>
        <begin position="181"/>
        <end position="192"/>
    </location>
</feature>
<accession>A0A250WQ13</accession>
<dbReference type="EMBL" id="BEGY01000001">
    <property type="protein sequence ID" value="GAX72918.1"/>
    <property type="molecule type" value="Genomic_DNA"/>
</dbReference>
<evidence type="ECO:0000256" key="1">
    <source>
        <dbReference type="SAM" id="MobiDB-lite"/>
    </source>
</evidence>
<protein>
    <submittedName>
        <fullName evidence="2">Uncharacterized protein</fullName>
    </submittedName>
</protein>
<dbReference type="Proteomes" id="UP000232323">
    <property type="component" value="Unassembled WGS sequence"/>
</dbReference>
<feature type="region of interest" description="Disordered" evidence="1">
    <location>
        <begin position="181"/>
        <end position="203"/>
    </location>
</feature>
<reference evidence="2 3" key="1">
    <citation type="submission" date="2017-08" db="EMBL/GenBank/DDBJ databases">
        <title>Acidophilic green algal genome provides insights into adaptation to an acidic environment.</title>
        <authorList>
            <person name="Hirooka S."/>
            <person name="Hirose Y."/>
            <person name="Kanesaki Y."/>
            <person name="Higuchi S."/>
            <person name="Fujiwara T."/>
            <person name="Onuma R."/>
            <person name="Era A."/>
            <person name="Ohbayashi R."/>
            <person name="Uzuka A."/>
            <person name="Nozaki H."/>
            <person name="Yoshikawa H."/>
            <person name="Miyagishima S.Y."/>
        </authorList>
    </citation>
    <scope>NUCLEOTIDE SEQUENCE [LARGE SCALE GENOMIC DNA]</scope>
    <source>
        <strain evidence="2 3">NIES-2499</strain>
    </source>
</reference>